<dbReference type="AlphaFoldDB" id="A0A9P1DDQ4"/>
<dbReference type="Proteomes" id="UP001152797">
    <property type="component" value="Unassembled WGS sequence"/>
</dbReference>
<sequence length="164" mass="19041">MHANTCKYLHIHTKWSDLLGHLVGRMVDSWLILESDGVLFLWSCEFQPHPVPHQQIPIEKTREGLETLGFPGDLQRRLRRLVIFCLSCVDLQDEKLSVVLDYLKELLQGLDDERRPLAERQWYRLHSRVYDVYGYGDGLCDCADGQEAKTIPTPKQLVSLHCRV</sequence>
<dbReference type="EMBL" id="CAMXCT020004146">
    <property type="protein sequence ID" value="CAL1161242.1"/>
    <property type="molecule type" value="Genomic_DNA"/>
</dbReference>
<reference evidence="2" key="2">
    <citation type="submission" date="2024-04" db="EMBL/GenBank/DDBJ databases">
        <authorList>
            <person name="Chen Y."/>
            <person name="Shah S."/>
            <person name="Dougan E. K."/>
            <person name="Thang M."/>
            <person name="Chan C."/>
        </authorList>
    </citation>
    <scope>NUCLEOTIDE SEQUENCE [LARGE SCALE GENOMIC DNA]</scope>
</reference>
<evidence type="ECO:0000313" key="3">
    <source>
        <dbReference type="Proteomes" id="UP001152797"/>
    </source>
</evidence>
<comment type="caution">
    <text evidence="1">The sequence shown here is derived from an EMBL/GenBank/DDBJ whole genome shotgun (WGS) entry which is preliminary data.</text>
</comment>
<gene>
    <name evidence="1" type="ORF">C1SCF055_LOCUS33388</name>
</gene>
<dbReference type="EMBL" id="CAMXCT010004146">
    <property type="protein sequence ID" value="CAI4007867.1"/>
    <property type="molecule type" value="Genomic_DNA"/>
</dbReference>
<proteinExistence type="predicted"/>
<dbReference type="EMBL" id="CAMXCT030004146">
    <property type="protein sequence ID" value="CAL4795179.1"/>
    <property type="molecule type" value="Genomic_DNA"/>
</dbReference>
<keyword evidence="3" id="KW-1185">Reference proteome</keyword>
<evidence type="ECO:0000313" key="1">
    <source>
        <dbReference type="EMBL" id="CAI4007867.1"/>
    </source>
</evidence>
<protein>
    <submittedName>
        <fullName evidence="1">Uncharacterized protein</fullName>
    </submittedName>
</protein>
<accession>A0A9P1DDQ4</accession>
<reference evidence="1" key="1">
    <citation type="submission" date="2022-10" db="EMBL/GenBank/DDBJ databases">
        <authorList>
            <person name="Chen Y."/>
            <person name="Dougan E. K."/>
            <person name="Chan C."/>
            <person name="Rhodes N."/>
            <person name="Thang M."/>
        </authorList>
    </citation>
    <scope>NUCLEOTIDE SEQUENCE</scope>
</reference>
<evidence type="ECO:0000313" key="2">
    <source>
        <dbReference type="EMBL" id="CAL1161242.1"/>
    </source>
</evidence>
<name>A0A9P1DDQ4_9DINO</name>
<organism evidence="1">
    <name type="scientific">Cladocopium goreaui</name>
    <dbReference type="NCBI Taxonomy" id="2562237"/>
    <lineage>
        <taxon>Eukaryota</taxon>
        <taxon>Sar</taxon>
        <taxon>Alveolata</taxon>
        <taxon>Dinophyceae</taxon>
        <taxon>Suessiales</taxon>
        <taxon>Symbiodiniaceae</taxon>
        <taxon>Cladocopium</taxon>
    </lineage>
</organism>